<dbReference type="EMBL" id="AP017369">
    <property type="protein sequence ID" value="BAU94447.1"/>
    <property type="molecule type" value="Genomic_DNA"/>
</dbReference>
<protein>
    <submittedName>
        <fullName evidence="4">TetR family transcriptional regulator</fullName>
    </submittedName>
</protein>
<accession>A0A160PL70</accession>
<dbReference type="InterPro" id="IPR009057">
    <property type="entry name" value="Homeodomain-like_sf"/>
</dbReference>
<organism evidence="4 5">
    <name type="scientific">Corynebacterium suranareeae</name>
    <dbReference type="NCBI Taxonomy" id="2506452"/>
    <lineage>
        <taxon>Bacteria</taxon>
        <taxon>Bacillati</taxon>
        <taxon>Actinomycetota</taxon>
        <taxon>Actinomycetes</taxon>
        <taxon>Mycobacteriales</taxon>
        <taxon>Corynebacteriaceae</taxon>
        <taxon>Corynebacterium</taxon>
    </lineage>
</organism>
<evidence type="ECO:0000313" key="4">
    <source>
        <dbReference type="EMBL" id="BAU94447.1"/>
    </source>
</evidence>
<keyword evidence="1 2" id="KW-0238">DNA-binding</keyword>
<dbReference type="Gene3D" id="1.10.357.10">
    <property type="entry name" value="Tetracycline Repressor, domain 2"/>
    <property type="match status" value="1"/>
</dbReference>
<dbReference type="KEGG" id="csur:N24_0185"/>
<dbReference type="PANTHER" id="PTHR43479:SF11">
    <property type="entry name" value="ACREF_ENVCD OPERON REPRESSOR-RELATED"/>
    <property type="match status" value="1"/>
</dbReference>
<dbReference type="InterPro" id="IPR050624">
    <property type="entry name" value="HTH-type_Tx_Regulator"/>
</dbReference>
<dbReference type="Pfam" id="PF00440">
    <property type="entry name" value="TetR_N"/>
    <property type="match status" value="1"/>
</dbReference>
<evidence type="ECO:0000256" key="2">
    <source>
        <dbReference type="PROSITE-ProRule" id="PRU00335"/>
    </source>
</evidence>
<gene>
    <name evidence="4" type="ORF">N24_0185</name>
</gene>
<dbReference type="PANTHER" id="PTHR43479">
    <property type="entry name" value="ACREF/ENVCD OPERON REPRESSOR-RELATED"/>
    <property type="match status" value="1"/>
</dbReference>
<dbReference type="SUPFAM" id="SSF46689">
    <property type="entry name" value="Homeodomain-like"/>
    <property type="match status" value="1"/>
</dbReference>
<evidence type="ECO:0000259" key="3">
    <source>
        <dbReference type="PROSITE" id="PS50977"/>
    </source>
</evidence>
<reference evidence="4 5" key="1">
    <citation type="submission" date="2016-02" db="EMBL/GenBank/DDBJ databases">
        <title>Corynebacterium glutamicum N24 whole genome sequencing project.</title>
        <authorList>
            <person name="Matsutani M."/>
            <person name="Nangtapong N."/>
            <person name="Yakushi T."/>
            <person name="Matsushita K."/>
        </authorList>
    </citation>
    <scope>NUCLEOTIDE SEQUENCE [LARGE SCALE GENOMIC DNA]</scope>
    <source>
        <strain evidence="4 5">N24</strain>
    </source>
</reference>
<name>A0A160PL70_9CORY</name>
<feature type="DNA-binding region" description="H-T-H motif" evidence="2">
    <location>
        <begin position="92"/>
        <end position="111"/>
    </location>
</feature>
<dbReference type="Proteomes" id="UP000218244">
    <property type="component" value="Chromosome"/>
</dbReference>
<keyword evidence="5" id="KW-1185">Reference proteome</keyword>
<dbReference type="PROSITE" id="PS50977">
    <property type="entry name" value="HTH_TETR_2"/>
    <property type="match status" value="1"/>
</dbReference>
<dbReference type="GO" id="GO:0003677">
    <property type="term" value="F:DNA binding"/>
    <property type="evidence" value="ECO:0007669"/>
    <property type="project" value="UniProtKB-UniRule"/>
</dbReference>
<dbReference type="AlphaFoldDB" id="A0A160PL70"/>
<evidence type="ECO:0000256" key="1">
    <source>
        <dbReference type="ARBA" id="ARBA00023125"/>
    </source>
</evidence>
<evidence type="ECO:0000313" key="5">
    <source>
        <dbReference type="Proteomes" id="UP000218244"/>
    </source>
</evidence>
<proteinExistence type="predicted"/>
<feature type="domain" description="HTH tetR-type" evidence="3">
    <location>
        <begin position="70"/>
        <end position="129"/>
    </location>
</feature>
<sequence length="259" mass="28519">MPSSQRTVMNCVTACPIVFSICEQLSIIFRETAAYRLKPMEKRSEIPVQSQEVGLGRRRQALKSSTDARAVRTRDGIIAALNRLAENGSEITVSALVREAGISRGTFYTHFSGLEELAVAMQAEVVHFLAGLERTEAHLDPAETIRSRKESIAEALAGVVEHYAHYQGFYAAVFSLPISQAAAKKRVEALAIELEEHMCTDAVVPSHVNVKMAALFIAGGWTTVISEWVLGNIQASEAQVAEHLVELVPEWLYRLRGRS</sequence>
<dbReference type="InterPro" id="IPR001647">
    <property type="entry name" value="HTH_TetR"/>
</dbReference>